<accession>A0AC61DFT3</accession>
<sequence>MKKKALKYVGSILLMCCFIFLGKLSSDSIEHYMQDTLRIPIIWSLATSTLLYIGFGLLLGSDYLLKEKVKEGRWRVNLSKLIIMGIPSLILGYATYLYFLFHISLGRFSSFLVTKPSTYMSLFRILFGYIVATSFYKERSVGEIDVKE</sequence>
<dbReference type="EMBL" id="PEDL01000002">
    <property type="protein sequence ID" value="PHV71621.1"/>
    <property type="molecule type" value="Genomic_DNA"/>
</dbReference>
<name>A0AC61DFT3_9FIRM</name>
<comment type="caution">
    <text evidence="1">The sequence shown here is derived from an EMBL/GenBank/DDBJ whole genome shotgun (WGS) entry which is preliminary data.</text>
</comment>
<keyword evidence="2" id="KW-1185">Reference proteome</keyword>
<reference evidence="1" key="1">
    <citation type="submission" date="2017-10" db="EMBL/GenBank/DDBJ databases">
        <title>Genome sequence of cellulolytic Lachnospiraceae bacterium XHS1971 isolated from hotspring sediment.</title>
        <authorList>
            <person name="Vasudevan G."/>
            <person name="Joshi A.J."/>
            <person name="Hivarkar S."/>
            <person name="Lanjekar V.B."/>
            <person name="Dhakephalkar P.K."/>
            <person name="Dagar S."/>
        </authorList>
    </citation>
    <scope>NUCLEOTIDE SEQUENCE</scope>
    <source>
        <strain evidence="1">XHS1971</strain>
    </source>
</reference>
<organism evidence="1 2">
    <name type="scientific">Sporanaerobium hydrogeniformans</name>
    <dbReference type="NCBI Taxonomy" id="3072179"/>
    <lineage>
        <taxon>Bacteria</taxon>
        <taxon>Bacillati</taxon>
        <taxon>Bacillota</taxon>
        <taxon>Clostridia</taxon>
        <taxon>Lachnospirales</taxon>
        <taxon>Lachnospiraceae</taxon>
        <taxon>Sporanaerobium</taxon>
    </lineage>
</organism>
<evidence type="ECO:0000313" key="2">
    <source>
        <dbReference type="Proteomes" id="UP000224460"/>
    </source>
</evidence>
<evidence type="ECO:0000313" key="1">
    <source>
        <dbReference type="EMBL" id="PHV71621.1"/>
    </source>
</evidence>
<gene>
    <name evidence="1" type="ORF">CS063_03390</name>
</gene>
<proteinExistence type="predicted"/>
<protein>
    <submittedName>
        <fullName evidence="1">Uncharacterized protein</fullName>
    </submittedName>
</protein>
<dbReference type="Proteomes" id="UP000224460">
    <property type="component" value="Unassembled WGS sequence"/>
</dbReference>